<dbReference type="RefSeq" id="XP_056578984.1">
    <property type="nucleotide sequence ID" value="XM_056722734.1"/>
</dbReference>
<reference evidence="1" key="2">
    <citation type="journal article" date="2023" name="IMA Fungus">
        <title>Comparative genomic study of the Penicillium genus elucidates a diverse pangenome and 15 lateral gene transfer events.</title>
        <authorList>
            <person name="Petersen C."/>
            <person name="Sorensen T."/>
            <person name="Nielsen M.R."/>
            <person name="Sondergaard T.E."/>
            <person name="Sorensen J.L."/>
            <person name="Fitzpatrick D.A."/>
            <person name="Frisvad J.C."/>
            <person name="Nielsen K.L."/>
        </authorList>
    </citation>
    <scope>NUCLEOTIDE SEQUENCE</scope>
    <source>
        <strain evidence="1">IBT 3081</strain>
    </source>
</reference>
<evidence type="ECO:0000313" key="1">
    <source>
        <dbReference type="EMBL" id="KAJ5372998.1"/>
    </source>
</evidence>
<sequence>MTTKPKVTIERHACFFVNRWAELARGAVGLVWGYTEIEGESQVASVDEEPGGNAVLDEEVGSVRFGAEVFRRYSMGGVLACRSVFRRVYERAEGGPIAAFAASLVWFARQASLLRYRYSV</sequence>
<protein>
    <submittedName>
        <fullName evidence="1">Uncharacterized protein</fullName>
    </submittedName>
</protein>
<evidence type="ECO:0000313" key="2">
    <source>
        <dbReference type="Proteomes" id="UP001147752"/>
    </source>
</evidence>
<reference evidence="1" key="1">
    <citation type="submission" date="2022-12" db="EMBL/GenBank/DDBJ databases">
        <authorList>
            <person name="Petersen C."/>
        </authorList>
    </citation>
    <scope>NUCLEOTIDE SEQUENCE</scope>
    <source>
        <strain evidence="1">IBT 3081</strain>
    </source>
</reference>
<gene>
    <name evidence="1" type="ORF">N7517_005004</name>
</gene>
<name>A0A9W9V8P0_9EURO</name>
<dbReference type="GeneID" id="81461917"/>
<keyword evidence="2" id="KW-1185">Reference proteome</keyword>
<organism evidence="1 2">
    <name type="scientific">Penicillium concentricum</name>
    <dbReference type="NCBI Taxonomy" id="293559"/>
    <lineage>
        <taxon>Eukaryota</taxon>
        <taxon>Fungi</taxon>
        <taxon>Dikarya</taxon>
        <taxon>Ascomycota</taxon>
        <taxon>Pezizomycotina</taxon>
        <taxon>Eurotiomycetes</taxon>
        <taxon>Eurotiomycetidae</taxon>
        <taxon>Eurotiales</taxon>
        <taxon>Aspergillaceae</taxon>
        <taxon>Penicillium</taxon>
    </lineage>
</organism>
<comment type="caution">
    <text evidence="1">The sequence shown here is derived from an EMBL/GenBank/DDBJ whole genome shotgun (WGS) entry which is preliminary data.</text>
</comment>
<dbReference type="AlphaFoldDB" id="A0A9W9V8P0"/>
<dbReference type="Proteomes" id="UP001147752">
    <property type="component" value="Unassembled WGS sequence"/>
</dbReference>
<accession>A0A9W9V8P0</accession>
<dbReference type="EMBL" id="JAPZBT010000002">
    <property type="protein sequence ID" value="KAJ5372998.1"/>
    <property type="molecule type" value="Genomic_DNA"/>
</dbReference>
<proteinExistence type="predicted"/>